<sequence>MSADGSQSYQVGGVARYFQGRQYKNTRMCMSEVENPTKSKAECWIKQLKSYRILRTNLNNYLVDPFLLNLLGDSSPLVIAVESFIAWIGSAPFVHVHTYLSWSMDIQYIQDHRLKPVCSASVSASVSDY</sequence>
<dbReference type="RefSeq" id="XP_013331794.1">
    <property type="nucleotide sequence ID" value="XM_013476340.1"/>
</dbReference>
<name>A0A0F4Z3V6_RASE3</name>
<protein>
    <submittedName>
        <fullName evidence="1">Uncharacterized protein</fullName>
    </submittedName>
</protein>
<accession>A0A0F4Z3V6</accession>
<organism evidence="1 2">
    <name type="scientific">Rasamsonia emersonii (strain ATCC 16479 / CBS 393.64 / IMI 116815)</name>
    <dbReference type="NCBI Taxonomy" id="1408163"/>
    <lineage>
        <taxon>Eukaryota</taxon>
        <taxon>Fungi</taxon>
        <taxon>Dikarya</taxon>
        <taxon>Ascomycota</taxon>
        <taxon>Pezizomycotina</taxon>
        <taxon>Eurotiomycetes</taxon>
        <taxon>Eurotiomycetidae</taxon>
        <taxon>Eurotiales</taxon>
        <taxon>Trichocomaceae</taxon>
        <taxon>Rasamsonia</taxon>
    </lineage>
</organism>
<evidence type="ECO:0000313" key="2">
    <source>
        <dbReference type="Proteomes" id="UP000053958"/>
    </source>
</evidence>
<gene>
    <name evidence="1" type="ORF">T310_0773</name>
</gene>
<dbReference type="Proteomes" id="UP000053958">
    <property type="component" value="Unassembled WGS sequence"/>
</dbReference>
<proteinExistence type="predicted"/>
<comment type="caution">
    <text evidence="1">The sequence shown here is derived from an EMBL/GenBank/DDBJ whole genome shotgun (WGS) entry which is preliminary data.</text>
</comment>
<dbReference type="EMBL" id="LASV01000033">
    <property type="protein sequence ID" value="KKA25182.1"/>
    <property type="molecule type" value="Genomic_DNA"/>
</dbReference>
<reference evidence="1 2" key="1">
    <citation type="submission" date="2015-04" db="EMBL/GenBank/DDBJ databases">
        <authorList>
            <person name="Heijne W.H."/>
            <person name="Fedorova N.D."/>
            <person name="Nierman W.C."/>
            <person name="Vollebregt A.W."/>
            <person name="Zhao Z."/>
            <person name="Wu L."/>
            <person name="Kumar M."/>
            <person name="Stam H."/>
            <person name="van den Berg M.A."/>
            <person name="Pel H.J."/>
        </authorList>
    </citation>
    <scope>NUCLEOTIDE SEQUENCE [LARGE SCALE GENOMIC DNA]</scope>
    <source>
        <strain evidence="1 2">CBS 393.64</strain>
    </source>
</reference>
<dbReference type="AlphaFoldDB" id="A0A0F4Z3V6"/>
<evidence type="ECO:0000313" key="1">
    <source>
        <dbReference type="EMBL" id="KKA25182.1"/>
    </source>
</evidence>
<keyword evidence="2" id="KW-1185">Reference proteome</keyword>
<dbReference type="GeneID" id="25312827"/>